<dbReference type="InterPro" id="IPR013078">
    <property type="entry name" value="His_Pase_superF_clade-1"/>
</dbReference>
<dbReference type="NCBIfam" id="TIGR01258">
    <property type="entry name" value="pgm_1"/>
    <property type="match status" value="1"/>
</dbReference>
<dbReference type="EC" id="5.4.2.11" evidence="3"/>
<dbReference type="SUPFAM" id="SSF53254">
    <property type="entry name" value="Phosphoglycerate mutase-like"/>
    <property type="match status" value="1"/>
</dbReference>
<dbReference type="NCBIfam" id="NF010713">
    <property type="entry name" value="PRK14115.1"/>
    <property type="match status" value="1"/>
</dbReference>
<dbReference type="EMBL" id="CAEZWB010000059">
    <property type="protein sequence ID" value="CAB4646777.1"/>
    <property type="molecule type" value="Genomic_DNA"/>
</dbReference>
<comment type="catalytic activity">
    <reaction evidence="1">
        <text>(2R)-2-phosphoglycerate = (2R)-3-phosphoglycerate</text>
        <dbReference type="Rhea" id="RHEA:15901"/>
        <dbReference type="ChEBI" id="CHEBI:58272"/>
        <dbReference type="ChEBI" id="CHEBI:58289"/>
        <dbReference type="EC" id="5.4.2.11"/>
    </reaction>
</comment>
<gene>
    <name evidence="6" type="ORF">UFOPK2166_00582</name>
</gene>
<dbReference type="GO" id="GO:0006096">
    <property type="term" value="P:glycolytic process"/>
    <property type="evidence" value="ECO:0007669"/>
    <property type="project" value="UniProtKB-KW"/>
</dbReference>
<accession>A0A6J6KAG5</accession>
<organism evidence="6">
    <name type="scientific">freshwater metagenome</name>
    <dbReference type="NCBI Taxonomy" id="449393"/>
    <lineage>
        <taxon>unclassified sequences</taxon>
        <taxon>metagenomes</taxon>
        <taxon>ecological metagenomes</taxon>
    </lineage>
</organism>
<proteinExistence type="inferred from homology"/>
<dbReference type="SMART" id="SM00855">
    <property type="entry name" value="PGAM"/>
    <property type="match status" value="1"/>
</dbReference>
<dbReference type="InterPro" id="IPR005952">
    <property type="entry name" value="Phosphogly_mut1"/>
</dbReference>
<dbReference type="PIRSF" id="PIRSF000709">
    <property type="entry name" value="6PFK_2-Ptase"/>
    <property type="match status" value="1"/>
</dbReference>
<reference evidence="6" key="1">
    <citation type="submission" date="2020-05" db="EMBL/GenBank/DDBJ databases">
        <authorList>
            <person name="Chiriac C."/>
            <person name="Salcher M."/>
            <person name="Ghai R."/>
            <person name="Kavagutti S V."/>
        </authorList>
    </citation>
    <scope>NUCLEOTIDE SEQUENCE</scope>
</reference>
<dbReference type="GO" id="GO:0004619">
    <property type="term" value="F:phosphoglycerate mutase activity"/>
    <property type="evidence" value="ECO:0007669"/>
    <property type="project" value="UniProtKB-EC"/>
</dbReference>
<comment type="similarity">
    <text evidence="2">Belongs to the phosphoglycerate mutase family. BPG-dependent PGAM subfamily.</text>
</comment>
<protein>
    <recommendedName>
        <fullName evidence="3">phosphoglycerate mutase (2,3-diphosphoglycerate-dependent)</fullName>
        <ecNumber evidence="3">5.4.2.11</ecNumber>
    </recommendedName>
</protein>
<evidence type="ECO:0000256" key="2">
    <source>
        <dbReference type="ARBA" id="ARBA00006717"/>
    </source>
</evidence>
<evidence type="ECO:0000256" key="5">
    <source>
        <dbReference type="ARBA" id="ARBA00023235"/>
    </source>
</evidence>
<dbReference type="AlphaFoldDB" id="A0A6J6KAG5"/>
<dbReference type="FunFam" id="3.40.50.1240:FF:000003">
    <property type="entry name" value="2,3-bisphosphoglycerate-dependent phosphoglycerate mutase"/>
    <property type="match status" value="1"/>
</dbReference>
<dbReference type="InterPro" id="IPR029033">
    <property type="entry name" value="His_PPase_superfam"/>
</dbReference>
<dbReference type="Pfam" id="PF00300">
    <property type="entry name" value="His_Phos_1"/>
    <property type="match status" value="2"/>
</dbReference>
<evidence type="ECO:0000256" key="3">
    <source>
        <dbReference type="ARBA" id="ARBA00012028"/>
    </source>
</evidence>
<evidence type="ECO:0000313" key="6">
    <source>
        <dbReference type="EMBL" id="CAB4646777.1"/>
    </source>
</evidence>
<dbReference type="PROSITE" id="PS00175">
    <property type="entry name" value="PG_MUTASE"/>
    <property type="match status" value="1"/>
</dbReference>
<dbReference type="PANTHER" id="PTHR11931">
    <property type="entry name" value="PHOSPHOGLYCERATE MUTASE"/>
    <property type="match status" value="1"/>
</dbReference>
<dbReference type="CDD" id="cd07067">
    <property type="entry name" value="HP_PGM_like"/>
    <property type="match status" value="1"/>
</dbReference>
<dbReference type="HAMAP" id="MF_01039">
    <property type="entry name" value="PGAM_GpmA"/>
    <property type="match status" value="1"/>
</dbReference>
<keyword evidence="5" id="KW-0413">Isomerase</keyword>
<evidence type="ECO:0000256" key="4">
    <source>
        <dbReference type="ARBA" id="ARBA00023152"/>
    </source>
</evidence>
<sequence>MPGTLILLRHGQSTWNELNLFTGWHDVPLTNQGVAEAKAAGVLLREAGFHFSAAHTSLLQRAMETNRLVLEELGQADLPVARTWRLNERHYGALQGLDKKATTQLHGAEQTMIWRRSFDVAPPPVDATSPEHPINDPRYAALVAEGLDPKELPATECLQDVIVRVLPYWNDVVVPQLVNNEDVLITAHGNSLRALVMHLEHISKDDIAEFNIPTGVPRKYTFTANMDVATVQFMGDAEVIAAATAAVGKQATG</sequence>
<evidence type="ECO:0000256" key="1">
    <source>
        <dbReference type="ARBA" id="ARBA00000380"/>
    </source>
</evidence>
<keyword evidence="4" id="KW-0324">Glycolysis</keyword>
<dbReference type="Gene3D" id="3.40.50.1240">
    <property type="entry name" value="Phosphoglycerate mutase-like"/>
    <property type="match status" value="1"/>
</dbReference>
<dbReference type="InterPro" id="IPR001345">
    <property type="entry name" value="PG/BPGM_mutase_AS"/>
</dbReference>
<name>A0A6J6KAG5_9ZZZZ</name>